<feature type="chain" id="PRO_5039314043" evidence="2">
    <location>
        <begin position="21"/>
        <end position="150"/>
    </location>
</feature>
<dbReference type="PROSITE" id="PS51257">
    <property type="entry name" value="PROKAR_LIPOPROTEIN"/>
    <property type="match status" value="1"/>
</dbReference>
<accession>A0A926DMS3</accession>
<evidence type="ECO:0000256" key="1">
    <source>
        <dbReference type="SAM" id="MobiDB-lite"/>
    </source>
</evidence>
<sequence>MKKIVFLSITLLLAVGLFSACGCAKKDNNSQSSAAPSQSAAASTSPESSPSASAAPDNSNNTAPGDSVQENDLPAVSENKEVVKEENAPKVFMIQNAESNVDKLTYHLENCKLLEGKETNEVSWEYIKMVGFWQCPECNPPRYEDYANAQ</sequence>
<feature type="signal peptide" evidence="2">
    <location>
        <begin position="1"/>
        <end position="20"/>
    </location>
</feature>
<evidence type="ECO:0000313" key="4">
    <source>
        <dbReference type="Proteomes" id="UP000611762"/>
    </source>
</evidence>
<feature type="compositionally biased region" description="Low complexity" evidence="1">
    <location>
        <begin position="29"/>
        <end position="64"/>
    </location>
</feature>
<dbReference type="EMBL" id="JACRSU010000002">
    <property type="protein sequence ID" value="MBC8540567.1"/>
    <property type="molecule type" value="Genomic_DNA"/>
</dbReference>
<dbReference type="AlphaFoldDB" id="A0A926DMS3"/>
<reference evidence="3" key="1">
    <citation type="submission" date="2020-08" db="EMBL/GenBank/DDBJ databases">
        <title>Genome public.</title>
        <authorList>
            <person name="Liu C."/>
            <person name="Sun Q."/>
        </authorList>
    </citation>
    <scope>NUCLEOTIDE SEQUENCE</scope>
    <source>
        <strain evidence="3">H8</strain>
    </source>
</reference>
<evidence type="ECO:0000313" key="3">
    <source>
        <dbReference type="EMBL" id="MBC8540567.1"/>
    </source>
</evidence>
<proteinExistence type="predicted"/>
<dbReference type="RefSeq" id="WP_249311739.1">
    <property type="nucleotide sequence ID" value="NZ_JACRSU010000002.1"/>
</dbReference>
<keyword evidence="2" id="KW-0732">Signal</keyword>
<dbReference type="Proteomes" id="UP000611762">
    <property type="component" value="Unassembled WGS sequence"/>
</dbReference>
<gene>
    <name evidence="3" type="ORF">H8698_06220</name>
</gene>
<feature type="region of interest" description="Disordered" evidence="1">
    <location>
        <begin position="27"/>
        <end position="82"/>
    </location>
</feature>
<comment type="caution">
    <text evidence="3">The sequence shown here is derived from an EMBL/GenBank/DDBJ whole genome shotgun (WGS) entry which is preliminary data.</text>
</comment>
<name>A0A926DMS3_9FIRM</name>
<organism evidence="3 4">
    <name type="scientific">Congzhengia minquanensis</name>
    <dbReference type="NCBI Taxonomy" id="2763657"/>
    <lineage>
        <taxon>Bacteria</taxon>
        <taxon>Bacillati</taxon>
        <taxon>Bacillota</taxon>
        <taxon>Clostridia</taxon>
        <taxon>Eubacteriales</taxon>
        <taxon>Oscillospiraceae</taxon>
        <taxon>Congzhengia</taxon>
    </lineage>
</organism>
<protein>
    <submittedName>
        <fullName evidence="3">Uncharacterized protein</fullName>
    </submittedName>
</protein>
<keyword evidence="4" id="KW-1185">Reference proteome</keyword>
<evidence type="ECO:0000256" key="2">
    <source>
        <dbReference type="SAM" id="SignalP"/>
    </source>
</evidence>